<evidence type="ECO:0000313" key="2">
    <source>
        <dbReference type="EMBL" id="TDN93690.1"/>
    </source>
</evidence>
<proteinExistence type="predicted"/>
<evidence type="ECO:0000256" key="1">
    <source>
        <dbReference type="SAM" id="SignalP"/>
    </source>
</evidence>
<dbReference type="AlphaFoldDB" id="A0A4R6GH90"/>
<reference evidence="2 3" key="1">
    <citation type="submission" date="2019-03" db="EMBL/GenBank/DDBJ databases">
        <title>Genomic Encyclopedia of Type Strains, Phase IV (KMG-IV): sequencing the most valuable type-strain genomes for metagenomic binning, comparative biology and taxonomic classification.</title>
        <authorList>
            <person name="Goeker M."/>
        </authorList>
    </citation>
    <scope>NUCLEOTIDE SEQUENCE [LARGE SCALE GENOMIC DNA]</scope>
    <source>
        <strain evidence="2 3">DSM 18555</strain>
    </source>
</reference>
<dbReference type="RefSeq" id="WP_277739479.1">
    <property type="nucleotide sequence ID" value="NZ_PTLZ01000001.1"/>
</dbReference>
<dbReference type="EMBL" id="SNWF01000004">
    <property type="protein sequence ID" value="TDN93690.1"/>
    <property type="molecule type" value="Genomic_DNA"/>
</dbReference>
<name>A0A4R6GH90_9BURK</name>
<evidence type="ECO:0000313" key="3">
    <source>
        <dbReference type="Proteomes" id="UP000294737"/>
    </source>
</evidence>
<feature type="chain" id="PRO_5020600488" evidence="1">
    <location>
        <begin position="27"/>
        <end position="41"/>
    </location>
</feature>
<protein>
    <submittedName>
        <fullName evidence="2">Uncharacterized protein</fullName>
    </submittedName>
</protein>
<keyword evidence="1" id="KW-0732">Signal</keyword>
<sequence length="41" mass="4247">MRKIPTIGLISVAAALSFFCASMVMAEGPTDHSPVIVAASR</sequence>
<keyword evidence="3" id="KW-1185">Reference proteome</keyword>
<comment type="caution">
    <text evidence="2">The sequence shown here is derived from an EMBL/GenBank/DDBJ whole genome shotgun (WGS) entry which is preliminary data.</text>
</comment>
<dbReference type="Proteomes" id="UP000294737">
    <property type="component" value="Unassembled WGS sequence"/>
</dbReference>
<feature type="signal peptide" evidence="1">
    <location>
        <begin position="1"/>
        <end position="26"/>
    </location>
</feature>
<organism evidence="2 3">
    <name type="scientific">Herminiimonas fonticola</name>
    <dbReference type="NCBI Taxonomy" id="303380"/>
    <lineage>
        <taxon>Bacteria</taxon>
        <taxon>Pseudomonadati</taxon>
        <taxon>Pseudomonadota</taxon>
        <taxon>Betaproteobacteria</taxon>
        <taxon>Burkholderiales</taxon>
        <taxon>Oxalobacteraceae</taxon>
        <taxon>Herminiimonas</taxon>
    </lineage>
</organism>
<accession>A0A4R6GH90</accession>
<gene>
    <name evidence="2" type="ORF">EV677_0220</name>
</gene>